<accession>A0A0M8MRI9</accession>
<dbReference type="GO" id="GO:0006511">
    <property type="term" value="P:ubiquitin-dependent protein catabolic process"/>
    <property type="evidence" value="ECO:0007669"/>
    <property type="project" value="TreeGrafter"/>
</dbReference>
<reference evidence="4 5" key="1">
    <citation type="submission" date="2015-07" db="EMBL/GenBank/DDBJ databases">
        <title>Draft Genome Sequence of Malassezia furfur CBS1878 and Malassezia pachydermatis CBS1879.</title>
        <authorList>
            <person name="Triana S."/>
            <person name="Ohm R."/>
            <person name="Gonzalez A."/>
            <person name="DeCock H."/>
            <person name="Restrepo S."/>
            <person name="Celis A."/>
        </authorList>
    </citation>
    <scope>NUCLEOTIDE SEQUENCE [LARGE SCALE GENOMIC DNA]</scope>
    <source>
        <strain evidence="4 5">CBS 1879</strain>
    </source>
</reference>
<dbReference type="Pfam" id="PF00627">
    <property type="entry name" value="UBA"/>
    <property type="match status" value="1"/>
</dbReference>
<evidence type="ECO:0000313" key="4">
    <source>
        <dbReference type="EMBL" id="KOS12884.1"/>
    </source>
</evidence>
<comment type="caution">
    <text evidence="4">The sequence shown here is derived from an EMBL/GenBank/DDBJ whole genome shotgun (WGS) entry which is preliminary data.</text>
</comment>
<dbReference type="InterPro" id="IPR015496">
    <property type="entry name" value="Ubiquilin"/>
</dbReference>
<dbReference type="SUPFAM" id="SSF46934">
    <property type="entry name" value="UBA-like"/>
    <property type="match status" value="1"/>
</dbReference>
<feature type="compositionally biased region" description="Low complexity" evidence="1">
    <location>
        <begin position="91"/>
        <end position="106"/>
    </location>
</feature>
<evidence type="ECO:0000256" key="1">
    <source>
        <dbReference type="SAM" id="MobiDB-lite"/>
    </source>
</evidence>
<dbReference type="Gene3D" id="3.10.20.90">
    <property type="entry name" value="Phosphatidylinositol 3-kinase Catalytic Subunit, Chain A, domain 1"/>
    <property type="match status" value="1"/>
</dbReference>
<dbReference type="PROSITE" id="PS50030">
    <property type="entry name" value="UBA"/>
    <property type="match status" value="1"/>
</dbReference>
<feature type="domain" description="Ubiquitin-like" evidence="3">
    <location>
        <begin position="11"/>
        <end position="81"/>
    </location>
</feature>
<dbReference type="GO" id="GO:0005829">
    <property type="term" value="C:cytosol"/>
    <property type="evidence" value="ECO:0007669"/>
    <property type="project" value="TreeGrafter"/>
</dbReference>
<evidence type="ECO:0000259" key="3">
    <source>
        <dbReference type="PROSITE" id="PS50053"/>
    </source>
</evidence>
<feature type="region of interest" description="Disordered" evidence="1">
    <location>
        <begin position="240"/>
        <end position="277"/>
    </location>
</feature>
<sequence>MTSTDETSTSVTVHIKGPSALKLSLSVSLDMTVLQLKERIEQENKDFPADSQRLIYSGKVLKDPETLESYKLKDGHTIHMVRAATRSQNGTSSSTPAPKASATRSAESQGVPSNFSAGQQFTNNPLSALNRADYAGPHMASLLNDAGGMFGDFGGMNPRDPNVMLGMMQNPEFLRHMRDMLGRPEVVDQIIASNPQMQAMGPHVREMLQSEHFRDMITNPEAIQRMAQLSQLLGGPGLGGVGGSTGGSSWPPAGAFGQNETNRANDAAGAAQPSPNPMANLAQLQQLLGGFGGNMGAGAGMAGNPFAALAGLGSGGPASSAPSDTRAPEERYAAQLEQLQNMGFTDARANLSALLMSGGSVEGAVAILLD</sequence>
<keyword evidence="5" id="KW-1185">Reference proteome</keyword>
<name>A0A0M8MRI9_9BASI</name>
<feature type="domain" description="UBA" evidence="2">
    <location>
        <begin position="327"/>
        <end position="370"/>
    </location>
</feature>
<dbReference type="PROSITE" id="PS50053">
    <property type="entry name" value="UBIQUITIN_2"/>
    <property type="match status" value="1"/>
</dbReference>
<dbReference type="InterPro" id="IPR029071">
    <property type="entry name" value="Ubiquitin-like_domsf"/>
</dbReference>
<dbReference type="GO" id="GO:0031593">
    <property type="term" value="F:polyubiquitin modification-dependent protein binding"/>
    <property type="evidence" value="ECO:0007669"/>
    <property type="project" value="TreeGrafter"/>
</dbReference>
<dbReference type="AlphaFoldDB" id="A0A0M8MRI9"/>
<dbReference type="STRING" id="77020.A0A0M8MRI9"/>
<feature type="region of interest" description="Disordered" evidence="1">
    <location>
        <begin position="83"/>
        <end position="122"/>
    </location>
</feature>
<dbReference type="SMART" id="SM00727">
    <property type="entry name" value="STI1"/>
    <property type="match status" value="2"/>
</dbReference>
<dbReference type="Pfam" id="PF00240">
    <property type="entry name" value="ubiquitin"/>
    <property type="match status" value="1"/>
</dbReference>
<dbReference type="InterPro" id="IPR006636">
    <property type="entry name" value="STI1_HS-bd"/>
</dbReference>
<dbReference type="OrthoDB" id="267397at2759"/>
<dbReference type="PANTHER" id="PTHR10677:SF3">
    <property type="entry name" value="FI07626P-RELATED"/>
    <property type="match status" value="1"/>
</dbReference>
<proteinExistence type="predicted"/>
<dbReference type="VEuPathDB" id="FungiDB:Malapachy_0582"/>
<dbReference type="PANTHER" id="PTHR10677">
    <property type="entry name" value="UBIQUILIN"/>
    <property type="match status" value="1"/>
</dbReference>
<dbReference type="SMART" id="SM00213">
    <property type="entry name" value="UBQ"/>
    <property type="match status" value="1"/>
</dbReference>
<dbReference type="SUPFAM" id="SSF54236">
    <property type="entry name" value="Ubiquitin-like"/>
    <property type="match status" value="1"/>
</dbReference>
<dbReference type="InterPro" id="IPR009060">
    <property type="entry name" value="UBA-like_sf"/>
</dbReference>
<dbReference type="GeneID" id="28726973"/>
<dbReference type="Gene3D" id="1.10.8.10">
    <property type="entry name" value="DNA helicase RuvA subunit, C-terminal domain"/>
    <property type="match status" value="1"/>
</dbReference>
<gene>
    <name evidence="4" type="ORF">Malapachy_0582</name>
</gene>
<evidence type="ECO:0000259" key="2">
    <source>
        <dbReference type="PROSITE" id="PS50030"/>
    </source>
</evidence>
<dbReference type="EMBL" id="LGAV01000008">
    <property type="protein sequence ID" value="KOS12884.1"/>
    <property type="molecule type" value="Genomic_DNA"/>
</dbReference>
<dbReference type="RefSeq" id="XP_017990516.1">
    <property type="nucleotide sequence ID" value="XM_018135098.1"/>
</dbReference>
<evidence type="ECO:0000313" key="5">
    <source>
        <dbReference type="Proteomes" id="UP000037751"/>
    </source>
</evidence>
<dbReference type="InterPro" id="IPR000626">
    <property type="entry name" value="Ubiquitin-like_dom"/>
</dbReference>
<dbReference type="InterPro" id="IPR015940">
    <property type="entry name" value="UBA"/>
</dbReference>
<protein>
    <submittedName>
        <fullName evidence="4">Dsk2-ubiquitin-like protein</fullName>
    </submittedName>
</protein>
<dbReference type="Proteomes" id="UP000037751">
    <property type="component" value="Unassembled WGS sequence"/>
</dbReference>
<organism evidence="4 5">
    <name type="scientific">Malassezia pachydermatis</name>
    <dbReference type="NCBI Taxonomy" id="77020"/>
    <lineage>
        <taxon>Eukaryota</taxon>
        <taxon>Fungi</taxon>
        <taxon>Dikarya</taxon>
        <taxon>Basidiomycota</taxon>
        <taxon>Ustilaginomycotina</taxon>
        <taxon>Malasseziomycetes</taxon>
        <taxon>Malasseziales</taxon>
        <taxon>Malasseziaceae</taxon>
        <taxon>Malassezia</taxon>
    </lineage>
</organism>
<feature type="compositionally biased region" description="Polar residues" evidence="1">
    <location>
        <begin position="107"/>
        <end position="122"/>
    </location>
</feature>
<dbReference type="CDD" id="cd16106">
    <property type="entry name" value="Ubl_Dsk2p_like"/>
    <property type="match status" value="1"/>
</dbReference>